<evidence type="ECO:0000256" key="2">
    <source>
        <dbReference type="ARBA" id="ARBA00022475"/>
    </source>
</evidence>
<dbReference type="InterPro" id="IPR001872">
    <property type="entry name" value="Peptidase_A8"/>
</dbReference>
<evidence type="ECO:0000256" key="4">
    <source>
        <dbReference type="ARBA" id="ARBA00022692"/>
    </source>
</evidence>
<evidence type="ECO:0000256" key="8">
    <source>
        <dbReference type="ARBA" id="ARBA00023136"/>
    </source>
</evidence>
<keyword evidence="7 10" id="KW-1133">Transmembrane helix</keyword>
<dbReference type="Proteomes" id="UP001652409">
    <property type="component" value="Unassembled WGS sequence"/>
</dbReference>
<organism evidence="11 12">
    <name type="scientific">Blautia ammoniilytica</name>
    <dbReference type="NCBI Taxonomy" id="2981782"/>
    <lineage>
        <taxon>Bacteria</taxon>
        <taxon>Bacillati</taxon>
        <taxon>Bacillota</taxon>
        <taxon>Clostridia</taxon>
        <taxon>Lachnospirales</taxon>
        <taxon>Lachnospiraceae</taxon>
        <taxon>Blautia</taxon>
    </lineage>
</organism>
<comment type="similarity">
    <text evidence="1 9">Belongs to the peptidase A8 family.</text>
</comment>
<feature type="transmembrane region" description="Helical" evidence="10">
    <location>
        <begin position="127"/>
        <end position="145"/>
    </location>
</feature>
<evidence type="ECO:0000256" key="7">
    <source>
        <dbReference type="ARBA" id="ARBA00022989"/>
    </source>
</evidence>
<comment type="caution">
    <text evidence="11">The sequence shown here is derived from an EMBL/GenBank/DDBJ whole genome shotgun (WGS) entry which is preliminary data.</text>
</comment>
<evidence type="ECO:0000256" key="3">
    <source>
        <dbReference type="ARBA" id="ARBA00022670"/>
    </source>
</evidence>
<gene>
    <name evidence="11" type="ORF">OCV61_08235</name>
</gene>
<dbReference type="RefSeq" id="WP_262582750.1">
    <property type="nucleotide sequence ID" value="NZ_JAOQJL010000013.1"/>
</dbReference>
<dbReference type="Pfam" id="PF01252">
    <property type="entry name" value="Peptidase_A8"/>
    <property type="match status" value="1"/>
</dbReference>
<evidence type="ECO:0000313" key="11">
    <source>
        <dbReference type="EMBL" id="MCU6765402.1"/>
    </source>
</evidence>
<sequence length="166" mass="18278">MTGLGLTAWIYLLDKKIKEQVDSNILQGTRKEIPGGRIYLCNCHNEGMAFGIGPKDQKNCQGISAAALGAAAGEYLRQNIQQKPMIGRIGLGMVMGGGLSNYMDRCEKGYVTDYISFRTSHKKLQKIVFNLSDVCIIAGTGLWLLSGLLPSHKNKTIKIKKNKKRC</sequence>
<accession>A0ABT2TTI6</accession>
<dbReference type="PANTHER" id="PTHR33695">
    <property type="entry name" value="LIPOPROTEIN SIGNAL PEPTIDASE"/>
    <property type="match status" value="1"/>
</dbReference>
<dbReference type="PANTHER" id="PTHR33695:SF1">
    <property type="entry name" value="LIPOPROTEIN SIGNAL PEPTIDASE"/>
    <property type="match status" value="1"/>
</dbReference>
<proteinExistence type="inferred from homology"/>
<evidence type="ECO:0000256" key="1">
    <source>
        <dbReference type="ARBA" id="ARBA00006139"/>
    </source>
</evidence>
<keyword evidence="6" id="KW-0378">Hydrolase</keyword>
<evidence type="ECO:0000256" key="5">
    <source>
        <dbReference type="ARBA" id="ARBA00022750"/>
    </source>
</evidence>
<keyword evidence="4 10" id="KW-0812">Transmembrane</keyword>
<keyword evidence="12" id="KW-1185">Reference proteome</keyword>
<dbReference type="PRINTS" id="PR00781">
    <property type="entry name" value="LIPOSIGPTASE"/>
</dbReference>
<keyword evidence="5" id="KW-0064">Aspartyl protease</keyword>
<evidence type="ECO:0000256" key="9">
    <source>
        <dbReference type="RuleBase" id="RU004181"/>
    </source>
</evidence>
<evidence type="ECO:0000313" key="12">
    <source>
        <dbReference type="Proteomes" id="UP001652409"/>
    </source>
</evidence>
<reference evidence="11 12" key="1">
    <citation type="journal article" date="2021" name="ISME Commun">
        <title>Automated analysis of genomic sequences facilitates high-throughput and comprehensive description of bacteria.</title>
        <authorList>
            <person name="Hitch T.C.A."/>
        </authorList>
    </citation>
    <scope>NUCLEOTIDE SEQUENCE [LARGE SCALE GENOMIC DNA]</scope>
    <source>
        <strain evidence="11 12">Sanger_23</strain>
    </source>
</reference>
<protein>
    <submittedName>
        <fullName evidence="11">Signal peptidase II</fullName>
    </submittedName>
</protein>
<keyword evidence="3" id="KW-0645">Protease</keyword>
<evidence type="ECO:0000256" key="6">
    <source>
        <dbReference type="ARBA" id="ARBA00022801"/>
    </source>
</evidence>
<evidence type="ECO:0000256" key="10">
    <source>
        <dbReference type="SAM" id="Phobius"/>
    </source>
</evidence>
<keyword evidence="2" id="KW-1003">Cell membrane</keyword>
<keyword evidence="8 10" id="KW-0472">Membrane</keyword>
<dbReference type="EMBL" id="JAOQJL010000013">
    <property type="protein sequence ID" value="MCU6765402.1"/>
    <property type="molecule type" value="Genomic_DNA"/>
</dbReference>
<name>A0ABT2TTI6_9FIRM</name>